<sequence length="63" mass="7193">FSHQRWAVHQFLSNCWTSPRLEAKLGRRTGSEPSELSFSCPLLNPSVSQSYTSMDPPIRPQFV</sequence>
<proteinExistence type="evidence at transcript level"/>
<feature type="non-terminal residue" evidence="1">
    <location>
        <position position="1"/>
    </location>
</feature>
<dbReference type="AlphaFoldDB" id="N0BRZ1"/>
<reference evidence="1" key="1">
    <citation type="submission" date="2013-05" db="EMBL/GenBank/DDBJ databases">
        <authorList>
            <person name="Carlson J."/>
            <person name="Booth B."/>
            <person name="Frise E."/>
            <person name="Sandler J."/>
            <person name="Wan K."/>
            <person name="Yu C."/>
            <person name="Celniker S."/>
        </authorList>
    </citation>
    <scope>NUCLEOTIDE SEQUENCE</scope>
</reference>
<accession>N0BRZ1</accession>
<protein>
    <submittedName>
        <fullName evidence="1">MIP01314p1</fullName>
    </submittedName>
</protein>
<dbReference type="EMBL" id="BT150088">
    <property type="protein sequence ID" value="AGK63854.1"/>
    <property type="molecule type" value="mRNA"/>
</dbReference>
<name>N0BRZ1_DROME</name>
<organism evidence="1">
    <name type="scientific">Drosophila melanogaster</name>
    <name type="common">Fruit fly</name>
    <dbReference type="NCBI Taxonomy" id="7227"/>
    <lineage>
        <taxon>Eukaryota</taxon>
        <taxon>Metazoa</taxon>
        <taxon>Ecdysozoa</taxon>
        <taxon>Arthropoda</taxon>
        <taxon>Hexapoda</taxon>
        <taxon>Insecta</taxon>
        <taxon>Pterygota</taxon>
        <taxon>Neoptera</taxon>
        <taxon>Endopterygota</taxon>
        <taxon>Diptera</taxon>
        <taxon>Brachycera</taxon>
        <taxon>Muscomorpha</taxon>
        <taxon>Ephydroidea</taxon>
        <taxon>Drosophilidae</taxon>
        <taxon>Drosophila</taxon>
        <taxon>Sophophora</taxon>
    </lineage>
</organism>
<evidence type="ECO:0000313" key="1">
    <source>
        <dbReference type="EMBL" id="AGK63854.1"/>
    </source>
</evidence>